<dbReference type="PANTHER" id="PTHR32487:SF29">
    <property type="entry name" value="NAD-DEPENDENT EPIMERASE_DEHYDRATASE DOMAIN-CONTAINING PROTEIN"/>
    <property type="match status" value="1"/>
</dbReference>
<dbReference type="RefSeq" id="XP_056509447.1">
    <property type="nucleotide sequence ID" value="XM_056656647.1"/>
</dbReference>
<keyword evidence="3" id="KW-1185">Reference proteome</keyword>
<dbReference type="Gene3D" id="3.40.50.720">
    <property type="entry name" value="NAD(P)-binding Rossmann-like Domain"/>
    <property type="match status" value="1"/>
</dbReference>
<organism evidence="2 3">
    <name type="scientific">Penicillium alfredii</name>
    <dbReference type="NCBI Taxonomy" id="1506179"/>
    <lineage>
        <taxon>Eukaryota</taxon>
        <taxon>Fungi</taxon>
        <taxon>Dikarya</taxon>
        <taxon>Ascomycota</taxon>
        <taxon>Pezizomycotina</taxon>
        <taxon>Eurotiomycetes</taxon>
        <taxon>Eurotiomycetidae</taxon>
        <taxon>Eurotiales</taxon>
        <taxon>Aspergillaceae</taxon>
        <taxon>Penicillium</taxon>
    </lineage>
</organism>
<evidence type="ECO:0000313" key="3">
    <source>
        <dbReference type="Proteomes" id="UP001141434"/>
    </source>
</evidence>
<comment type="caution">
    <text evidence="2">The sequence shown here is derived from an EMBL/GenBank/DDBJ whole genome shotgun (WGS) entry which is preliminary data.</text>
</comment>
<accession>A0A9W9F082</accession>
<dbReference type="CDD" id="cd08948">
    <property type="entry name" value="5beta-POR_like_SDR_a"/>
    <property type="match status" value="1"/>
</dbReference>
<evidence type="ECO:0000259" key="1">
    <source>
        <dbReference type="Pfam" id="PF22917"/>
    </source>
</evidence>
<dbReference type="Proteomes" id="UP001141434">
    <property type="component" value="Unassembled WGS sequence"/>
</dbReference>
<reference evidence="2" key="2">
    <citation type="journal article" date="2023" name="IMA Fungus">
        <title>Comparative genomic study of the Penicillium genus elucidates a diverse pangenome and 15 lateral gene transfer events.</title>
        <authorList>
            <person name="Petersen C."/>
            <person name="Sorensen T."/>
            <person name="Nielsen M.R."/>
            <person name="Sondergaard T.E."/>
            <person name="Sorensen J.L."/>
            <person name="Fitzpatrick D.A."/>
            <person name="Frisvad J.C."/>
            <person name="Nielsen K.L."/>
        </authorList>
    </citation>
    <scope>NUCLEOTIDE SEQUENCE</scope>
    <source>
        <strain evidence="2">IBT 34128</strain>
    </source>
</reference>
<dbReference type="GeneID" id="81395816"/>
<dbReference type="PANTHER" id="PTHR32487">
    <property type="entry name" value="3-OXO-DELTA(4,5)-STEROID 5-BETA-REDUCTASE"/>
    <property type="match status" value="1"/>
</dbReference>
<dbReference type="OrthoDB" id="1731983at2759"/>
<name>A0A9W9F082_9EURO</name>
<dbReference type="Pfam" id="PF22917">
    <property type="entry name" value="PRISE"/>
    <property type="match status" value="1"/>
</dbReference>
<reference evidence="2" key="1">
    <citation type="submission" date="2022-11" db="EMBL/GenBank/DDBJ databases">
        <authorList>
            <person name="Petersen C."/>
        </authorList>
    </citation>
    <scope>NUCLEOTIDE SEQUENCE</scope>
    <source>
        <strain evidence="2">IBT 34128</strain>
    </source>
</reference>
<feature type="domain" description="PRISE-like Rossmann-fold" evidence="1">
    <location>
        <begin position="29"/>
        <end position="317"/>
    </location>
</feature>
<evidence type="ECO:0000313" key="2">
    <source>
        <dbReference type="EMBL" id="KAJ5091249.1"/>
    </source>
</evidence>
<dbReference type="InterPro" id="IPR055222">
    <property type="entry name" value="PRISE-like_Rossmann-fold"/>
</dbReference>
<gene>
    <name evidence="2" type="ORF">NUU61_006119</name>
</gene>
<dbReference type="AlphaFoldDB" id="A0A9W9F082"/>
<dbReference type="InterPro" id="IPR036291">
    <property type="entry name" value="NAD(P)-bd_dom_sf"/>
</dbReference>
<dbReference type="SUPFAM" id="SSF51735">
    <property type="entry name" value="NAD(P)-binding Rossmann-fold domains"/>
    <property type="match status" value="1"/>
</dbReference>
<dbReference type="EMBL" id="JAPMSZ010000009">
    <property type="protein sequence ID" value="KAJ5091249.1"/>
    <property type="molecule type" value="Genomic_DNA"/>
</dbReference>
<protein>
    <recommendedName>
        <fullName evidence="1">PRISE-like Rossmann-fold domain-containing protein</fullName>
    </recommendedName>
</protein>
<proteinExistence type="predicted"/>
<sequence>MSSENYPVHRNGIYRNLPTFDPSITGLTAIVTGANGISGFHTLRVLLESPERWSKIYALSRRPPPKEMLALLSESQRSRLQHVAVDFLEEPSKIADVLKSVHVTADYIFFYSYLQPKPPVGAPVWSNAEELVKVNSALLDNFLQAIMLAKITPRRFLLQTGAKHYGVQIGRLRTPAIESDPYLSHLEPNFYYPQEESLFNYCKAQNTSWNVIRPAWVLGAVTNAQMNALLPVAIYAAVQARKGEPIAFPSDWETWQYESHHSTALLTGYLSEWAVLEDKAKNEAFNAQDTGPVTWDRFYEELTHWFGVAKGVIPPEEDLSKFEESVGKAGADTPMGYGPPLVHRTTFSLVDWASKPENKAAWLELQKESGGQLTSNPFDDPETNFSFGDQAFRKVPSMNMNKARRLGWTGFVDTIESLFEIYSEMGDLGMLPRLKADKPNPLV</sequence>